<dbReference type="PROSITE" id="PS00237">
    <property type="entry name" value="G_PROTEIN_RECEP_F1_1"/>
    <property type="match status" value="1"/>
</dbReference>
<keyword evidence="9" id="KW-0807">Transducer</keyword>
<keyword evidence="8" id="KW-0675">Receptor</keyword>
<evidence type="ECO:0000256" key="9">
    <source>
        <dbReference type="ARBA" id="ARBA00023224"/>
    </source>
</evidence>
<feature type="transmembrane region" description="Helical" evidence="10">
    <location>
        <begin position="54"/>
        <end position="87"/>
    </location>
</feature>
<evidence type="ECO:0000256" key="7">
    <source>
        <dbReference type="ARBA" id="ARBA00023136"/>
    </source>
</evidence>
<dbReference type="Pfam" id="PF13853">
    <property type="entry name" value="7tm_4"/>
    <property type="match status" value="5"/>
</dbReference>
<dbReference type="Proteomes" id="UP000664991">
    <property type="component" value="Unassembled WGS sequence"/>
</dbReference>
<feature type="transmembrane region" description="Helical" evidence="10">
    <location>
        <begin position="469"/>
        <end position="490"/>
    </location>
</feature>
<dbReference type="InterPro" id="IPR017452">
    <property type="entry name" value="GPCR_Rhodpsn_7TM"/>
</dbReference>
<evidence type="ECO:0000259" key="11">
    <source>
        <dbReference type="PROSITE" id="PS50262"/>
    </source>
</evidence>
<feature type="transmembrane region" description="Helical" evidence="10">
    <location>
        <begin position="591"/>
        <end position="611"/>
    </location>
</feature>
<dbReference type="AlphaFoldDB" id="A0A836A7W3"/>
<feature type="transmembrane region" description="Helical" evidence="10">
    <location>
        <begin position="224"/>
        <end position="244"/>
    </location>
</feature>
<proteinExistence type="predicted"/>
<feature type="transmembrane region" description="Helical" evidence="10">
    <location>
        <begin position="12"/>
        <end position="33"/>
    </location>
</feature>
<dbReference type="GO" id="GO:0004930">
    <property type="term" value="F:G protein-coupled receptor activity"/>
    <property type="evidence" value="ECO:0007669"/>
    <property type="project" value="UniProtKB-KW"/>
</dbReference>
<evidence type="ECO:0000256" key="10">
    <source>
        <dbReference type="SAM" id="Phobius"/>
    </source>
</evidence>
<dbReference type="GO" id="GO:0004984">
    <property type="term" value="F:olfactory receptor activity"/>
    <property type="evidence" value="ECO:0007669"/>
    <property type="project" value="InterPro"/>
</dbReference>
<feature type="transmembrane region" description="Helical" evidence="10">
    <location>
        <begin position="264"/>
        <end position="287"/>
    </location>
</feature>
<dbReference type="PANTHER" id="PTHR48001">
    <property type="entry name" value="OLFACTORY RECEPTOR"/>
    <property type="match status" value="1"/>
</dbReference>
<dbReference type="PRINTS" id="PR00245">
    <property type="entry name" value="OLFACTORYR"/>
</dbReference>
<dbReference type="Gene3D" id="1.20.1070.10">
    <property type="entry name" value="Rhodopsin 7-helix transmembrane proteins"/>
    <property type="match status" value="2"/>
</dbReference>
<dbReference type="GO" id="GO:0005886">
    <property type="term" value="C:plasma membrane"/>
    <property type="evidence" value="ECO:0007669"/>
    <property type="project" value="UniProtKB-SubCell"/>
</dbReference>
<gene>
    <name evidence="12" type="ORF">JEQ12_014433</name>
</gene>
<keyword evidence="4 10" id="KW-0812">Transmembrane</keyword>
<evidence type="ECO:0000256" key="1">
    <source>
        <dbReference type="ARBA" id="ARBA00003929"/>
    </source>
</evidence>
<dbReference type="PROSITE" id="PS50262">
    <property type="entry name" value="G_PROTEIN_RECEP_F1_2"/>
    <property type="match status" value="1"/>
</dbReference>
<feature type="transmembrane region" description="Helical" evidence="10">
    <location>
        <begin position="561"/>
        <end position="579"/>
    </location>
</feature>
<keyword evidence="5 10" id="KW-1133">Transmembrane helix</keyword>
<comment type="function">
    <text evidence="1">Putative odorant or sperm cell receptor.</text>
</comment>
<evidence type="ECO:0000256" key="2">
    <source>
        <dbReference type="ARBA" id="ARBA00004651"/>
    </source>
</evidence>
<keyword evidence="3" id="KW-1003">Cell membrane</keyword>
<name>A0A836A7W3_SHEEP</name>
<evidence type="ECO:0000256" key="8">
    <source>
        <dbReference type="ARBA" id="ARBA00023170"/>
    </source>
</evidence>
<dbReference type="InterPro" id="IPR000725">
    <property type="entry name" value="Olfact_rcpt"/>
</dbReference>
<protein>
    <recommendedName>
        <fullName evidence="11">G-protein coupled receptors family 1 profile domain-containing protein</fullName>
    </recommendedName>
</protein>
<evidence type="ECO:0000256" key="3">
    <source>
        <dbReference type="ARBA" id="ARBA00022475"/>
    </source>
</evidence>
<comment type="subcellular location">
    <subcellularLocation>
        <location evidence="2">Cell membrane</location>
        <topology evidence="2">Multi-pass membrane protein</topology>
    </subcellularLocation>
</comment>
<dbReference type="EMBL" id="JAEMGP010000003">
    <property type="protein sequence ID" value="KAG5212004.1"/>
    <property type="molecule type" value="Genomic_DNA"/>
</dbReference>
<feature type="transmembrane region" description="Helical" evidence="10">
    <location>
        <begin position="359"/>
        <end position="383"/>
    </location>
</feature>
<accession>A0A836A7W3</accession>
<comment type="caution">
    <text evidence="12">The sequence shown here is derived from an EMBL/GenBank/DDBJ whole genome shotgun (WGS) entry which is preliminary data.</text>
</comment>
<keyword evidence="7 10" id="KW-0472">Membrane</keyword>
<evidence type="ECO:0000256" key="6">
    <source>
        <dbReference type="ARBA" id="ARBA00023040"/>
    </source>
</evidence>
<feature type="transmembrane region" description="Helical" evidence="10">
    <location>
        <begin position="307"/>
        <end position="331"/>
    </location>
</feature>
<feature type="transmembrane region" description="Helical" evidence="10">
    <location>
        <begin position="170"/>
        <end position="194"/>
    </location>
</feature>
<organism evidence="12 13">
    <name type="scientific">Ovis aries</name>
    <name type="common">Sheep</name>
    <dbReference type="NCBI Taxonomy" id="9940"/>
    <lineage>
        <taxon>Eukaryota</taxon>
        <taxon>Metazoa</taxon>
        <taxon>Chordata</taxon>
        <taxon>Craniata</taxon>
        <taxon>Vertebrata</taxon>
        <taxon>Euteleostomi</taxon>
        <taxon>Mammalia</taxon>
        <taxon>Eutheria</taxon>
        <taxon>Laurasiatheria</taxon>
        <taxon>Artiodactyla</taxon>
        <taxon>Ruminantia</taxon>
        <taxon>Pecora</taxon>
        <taxon>Bovidae</taxon>
        <taxon>Caprinae</taxon>
        <taxon>Ovis</taxon>
    </lineage>
</organism>
<feature type="transmembrane region" description="Helical" evidence="10">
    <location>
        <begin position="404"/>
        <end position="428"/>
    </location>
</feature>
<feature type="domain" description="G-protein coupled receptors family 1 profile" evidence="11">
    <location>
        <begin position="185"/>
        <end position="455"/>
    </location>
</feature>
<evidence type="ECO:0000256" key="5">
    <source>
        <dbReference type="ARBA" id="ARBA00022989"/>
    </source>
</evidence>
<evidence type="ECO:0000313" key="13">
    <source>
        <dbReference type="Proteomes" id="UP000664991"/>
    </source>
</evidence>
<feature type="transmembrane region" description="Helical" evidence="10">
    <location>
        <begin position="440"/>
        <end position="457"/>
    </location>
</feature>
<dbReference type="SUPFAM" id="SSF81321">
    <property type="entry name" value="Family A G protein-coupled receptor-like"/>
    <property type="match status" value="5"/>
</dbReference>
<dbReference type="InterPro" id="IPR000276">
    <property type="entry name" value="GPCR_Rhodpsn"/>
</dbReference>
<keyword evidence="6" id="KW-0297">G-protein coupled receptor</keyword>
<sequence>MQLVWGSWGLGFLDALINIFLAVNMIFCEAKIIPHYSCEMPSLLSLSCSDISRNFIALLCSTLLHGLGTFLLVSLSYACIITAILSISSTSGRSKAFSTCSSHLTAVTLYFGSATPQDMRDLSSPEPTPSAGEEQSLNCWTASLDFCGAHVMPHFSCELPSLFSLSCSDISINFSVLGFSTIVHASGTLLLVFFSKARIVSTILNISSTAGRTKEISKLIFTELLLSQLGNFFPIFFSYVRIIFNILSISSTTGRSKAFSTCSSHLIAVILFFGSGTEVCLLSAMAYDRYAAVCHPLLYSQVMSNQLCVRLVLISWGLASLDAVIIVLLAVNLDFCEAQTIHHYTCELPSLFPLSCSDISINISILICSILLHGFGTFLPIIFSYARIVSTILSISSTTGRSKAFSTCSSHLIAVILFFGSGMLRYLMPSSGSSLDLLSSLQYSVITPMLNPLIYSFKNKEPDDEQQLCVRLVLISWGLASLNAVIIVLLTINLDFCEAQAIHHYTFVIVLLAVNLDFCEAQTIHHYTCELPSLFPLSCSDISINIDILICSILLHGLGTFLPVFFSYACIVSTILSITSTTGRSKAFSTCSSHLIAVILFFGSGLIRYLMPTSSSSLDLLSSLQYSAVTPMLNPLIYSLKNMEVKAAVKRTLGKYLQYFK</sequence>
<reference evidence="12 13" key="1">
    <citation type="submission" date="2020-12" db="EMBL/GenBank/DDBJ databases">
        <title>De novo assembly of Tibetan sheep genome.</title>
        <authorList>
            <person name="Li X."/>
        </authorList>
    </citation>
    <scope>NUCLEOTIDE SEQUENCE [LARGE SCALE GENOMIC DNA]</scope>
    <source>
        <tissue evidence="12">Heart</tissue>
    </source>
</reference>
<evidence type="ECO:0000256" key="4">
    <source>
        <dbReference type="ARBA" id="ARBA00022692"/>
    </source>
</evidence>
<evidence type="ECO:0000313" key="12">
    <source>
        <dbReference type="EMBL" id="KAG5212004.1"/>
    </source>
</evidence>
<dbReference type="FunFam" id="1.20.1070.10:FF:000015">
    <property type="entry name" value="Olfactory receptor"/>
    <property type="match status" value="1"/>
</dbReference>